<dbReference type="PANTHER" id="PTHR45954:SF1">
    <property type="entry name" value="LD33695P"/>
    <property type="match status" value="1"/>
</dbReference>
<dbReference type="AlphaFoldDB" id="A0A1I7XKN9"/>
<evidence type="ECO:0000256" key="7">
    <source>
        <dbReference type="ARBA" id="ARBA00022803"/>
    </source>
</evidence>
<evidence type="ECO:0000313" key="11">
    <source>
        <dbReference type="WBParaSite" id="Hba_18338"/>
    </source>
</evidence>
<dbReference type="Gene3D" id="1.25.40.10">
    <property type="entry name" value="Tetratricopeptide repeat domain"/>
    <property type="match status" value="1"/>
</dbReference>
<dbReference type="GO" id="GO:0016020">
    <property type="term" value="C:membrane"/>
    <property type="evidence" value="ECO:0007669"/>
    <property type="project" value="UniProtKB-SubCell"/>
</dbReference>
<dbReference type="PANTHER" id="PTHR45954">
    <property type="entry name" value="LD33695P"/>
    <property type="match status" value="1"/>
</dbReference>
<proteinExistence type="predicted"/>
<evidence type="ECO:0000256" key="1">
    <source>
        <dbReference type="ARBA" id="ARBA00004370"/>
    </source>
</evidence>
<evidence type="ECO:0000256" key="5">
    <source>
        <dbReference type="ARBA" id="ARBA00022553"/>
    </source>
</evidence>
<dbReference type="Proteomes" id="UP000095283">
    <property type="component" value="Unplaced"/>
</dbReference>
<sequence length="118" mass="13235">MNAQGRRMDEQRATLLPGLNSGGQAQEILEKLNGGSTRSELEGANAIDEHLIELLIRVQSQRMNEQRSELAERQTENTETEQTQPVTIPEDDISALVMRMQAGRLEEQRAHLQPQESG</sequence>
<dbReference type="Pfam" id="PF02188">
    <property type="entry name" value="GoLoco"/>
    <property type="match status" value="1"/>
</dbReference>
<name>A0A1I7XKN9_HETBA</name>
<protein>
    <submittedName>
        <fullName evidence="11">GAT domain-containing protein</fullName>
    </submittedName>
</protein>
<evidence type="ECO:0000256" key="6">
    <source>
        <dbReference type="ARBA" id="ARBA00022737"/>
    </source>
</evidence>
<keyword evidence="3" id="KW-1003">Cell membrane</keyword>
<feature type="region of interest" description="Disordered" evidence="9">
    <location>
        <begin position="1"/>
        <end position="24"/>
    </location>
</feature>
<dbReference type="InterPro" id="IPR052386">
    <property type="entry name" value="GPSM"/>
</dbReference>
<dbReference type="SMART" id="SM00390">
    <property type="entry name" value="GoLoco"/>
    <property type="match status" value="3"/>
</dbReference>
<keyword evidence="4" id="KW-0963">Cytoplasm</keyword>
<comment type="subcellular location">
    <subcellularLocation>
        <location evidence="2">Cytoplasm</location>
    </subcellularLocation>
    <subcellularLocation>
        <location evidence="1">Membrane</location>
    </subcellularLocation>
</comment>
<reference evidence="11" key="1">
    <citation type="submission" date="2016-11" db="UniProtKB">
        <authorList>
            <consortium name="WormBaseParasite"/>
        </authorList>
    </citation>
    <scope>IDENTIFICATION</scope>
</reference>
<evidence type="ECO:0000313" key="10">
    <source>
        <dbReference type="Proteomes" id="UP000095283"/>
    </source>
</evidence>
<dbReference type="GO" id="GO:0000132">
    <property type="term" value="P:establishment of mitotic spindle orientation"/>
    <property type="evidence" value="ECO:0007669"/>
    <property type="project" value="TreeGrafter"/>
</dbReference>
<keyword evidence="7" id="KW-0802">TPR repeat</keyword>
<dbReference type="InterPro" id="IPR011990">
    <property type="entry name" value="TPR-like_helical_dom_sf"/>
</dbReference>
<dbReference type="InterPro" id="IPR003109">
    <property type="entry name" value="GoLoco_motif"/>
</dbReference>
<evidence type="ECO:0000256" key="8">
    <source>
        <dbReference type="ARBA" id="ARBA00023136"/>
    </source>
</evidence>
<keyword evidence="6" id="KW-0677">Repeat</keyword>
<accession>A0A1I7XKN9</accession>
<keyword evidence="8" id="KW-0472">Membrane</keyword>
<keyword evidence="5" id="KW-0597">Phosphoprotein</keyword>
<feature type="compositionally biased region" description="Basic and acidic residues" evidence="9">
    <location>
        <begin position="64"/>
        <end position="76"/>
    </location>
</feature>
<feature type="compositionally biased region" description="Basic and acidic residues" evidence="9">
    <location>
        <begin position="1"/>
        <end position="12"/>
    </location>
</feature>
<dbReference type="GO" id="GO:0001965">
    <property type="term" value="F:G-protein alpha-subunit binding"/>
    <property type="evidence" value="ECO:0007669"/>
    <property type="project" value="TreeGrafter"/>
</dbReference>
<keyword evidence="10" id="KW-1185">Reference proteome</keyword>
<organism evidence="10 11">
    <name type="scientific">Heterorhabditis bacteriophora</name>
    <name type="common">Entomopathogenic nematode worm</name>
    <dbReference type="NCBI Taxonomy" id="37862"/>
    <lineage>
        <taxon>Eukaryota</taxon>
        <taxon>Metazoa</taxon>
        <taxon>Ecdysozoa</taxon>
        <taxon>Nematoda</taxon>
        <taxon>Chromadorea</taxon>
        <taxon>Rhabditida</taxon>
        <taxon>Rhabditina</taxon>
        <taxon>Rhabditomorpha</taxon>
        <taxon>Strongyloidea</taxon>
        <taxon>Heterorhabditidae</taxon>
        <taxon>Heterorhabditis</taxon>
    </lineage>
</organism>
<evidence type="ECO:0000256" key="2">
    <source>
        <dbReference type="ARBA" id="ARBA00004496"/>
    </source>
</evidence>
<evidence type="ECO:0000256" key="4">
    <source>
        <dbReference type="ARBA" id="ARBA00022490"/>
    </source>
</evidence>
<dbReference type="PROSITE" id="PS50877">
    <property type="entry name" value="GOLOCO"/>
    <property type="match status" value="2"/>
</dbReference>
<dbReference type="GO" id="GO:0005092">
    <property type="term" value="F:GDP-dissociation inhibitor activity"/>
    <property type="evidence" value="ECO:0007669"/>
    <property type="project" value="TreeGrafter"/>
</dbReference>
<dbReference type="GO" id="GO:0005938">
    <property type="term" value="C:cell cortex"/>
    <property type="evidence" value="ECO:0007669"/>
    <property type="project" value="TreeGrafter"/>
</dbReference>
<dbReference type="WBParaSite" id="Hba_18338">
    <property type="protein sequence ID" value="Hba_18338"/>
    <property type="gene ID" value="Hba_18338"/>
</dbReference>
<evidence type="ECO:0000256" key="3">
    <source>
        <dbReference type="ARBA" id="ARBA00022475"/>
    </source>
</evidence>
<evidence type="ECO:0000256" key="9">
    <source>
        <dbReference type="SAM" id="MobiDB-lite"/>
    </source>
</evidence>
<feature type="region of interest" description="Disordered" evidence="9">
    <location>
        <begin position="62"/>
        <end position="89"/>
    </location>
</feature>